<sequence>MKFMQSMDNILVSQLQSYGPYSGRKSKLEAKIKNCFYNAKRASTTPPKKEYLRCRIIRGHKRILRQIKNQKIPTRTINSFDPKNPTAMKIWMKLTKVFHKHEEVLFQISKTENGPKTDGKSKRKEKFKATANSFNSGFCKEYFTPYGVRESYYYYVELLFVDLNPRILCDKFEFNCCRGNHDFQCLEKWLLMKKYISHYMIEELGLEPFFPKSLHSYSMPSLLSNDCSIIHSLYSSSSN</sequence>
<dbReference type="EMBL" id="CAJZBQ010000032">
    <property type="protein sequence ID" value="CAG9322487.1"/>
    <property type="molecule type" value="Genomic_DNA"/>
</dbReference>
<dbReference type="AlphaFoldDB" id="A0AAU9J9V6"/>
<dbReference type="Proteomes" id="UP001162131">
    <property type="component" value="Unassembled WGS sequence"/>
</dbReference>
<name>A0AAU9J9V6_9CILI</name>
<accession>A0AAU9J9V6</accession>
<comment type="caution">
    <text evidence="1">The sequence shown here is derived from an EMBL/GenBank/DDBJ whole genome shotgun (WGS) entry which is preliminary data.</text>
</comment>
<gene>
    <name evidence="1" type="ORF">BSTOLATCC_MIC31617</name>
</gene>
<protein>
    <submittedName>
        <fullName evidence="1">Uncharacterized protein</fullName>
    </submittedName>
</protein>
<keyword evidence="2" id="KW-1185">Reference proteome</keyword>
<proteinExistence type="predicted"/>
<evidence type="ECO:0000313" key="1">
    <source>
        <dbReference type="EMBL" id="CAG9322487.1"/>
    </source>
</evidence>
<evidence type="ECO:0000313" key="2">
    <source>
        <dbReference type="Proteomes" id="UP001162131"/>
    </source>
</evidence>
<reference evidence="1" key="1">
    <citation type="submission" date="2021-09" db="EMBL/GenBank/DDBJ databases">
        <authorList>
            <consortium name="AG Swart"/>
            <person name="Singh M."/>
            <person name="Singh A."/>
            <person name="Seah K."/>
            <person name="Emmerich C."/>
        </authorList>
    </citation>
    <scope>NUCLEOTIDE SEQUENCE</scope>
    <source>
        <strain evidence="1">ATCC30299</strain>
    </source>
</reference>
<organism evidence="1 2">
    <name type="scientific">Blepharisma stoltei</name>
    <dbReference type="NCBI Taxonomy" id="1481888"/>
    <lineage>
        <taxon>Eukaryota</taxon>
        <taxon>Sar</taxon>
        <taxon>Alveolata</taxon>
        <taxon>Ciliophora</taxon>
        <taxon>Postciliodesmatophora</taxon>
        <taxon>Heterotrichea</taxon>
        <taxon>Heterotrichida</taxon>
        <taxon>Blepharismidae</taxon>
        <taxon>Blepharisma</taxon>
    </lineage>
</organism>